<dbReference type="Pfam" id="PF02785">
    <property type="entry name" value="Biotin_carb_C"/>
    <property type="match status" value="1"/>
</dbReference>
<dbReference type="Gene3D" id="2.40.50.100">
    <property type="match status" value="1"/>
</dbReference>
<dbReference type="InterPro" id="IPR005481">
    <property type="entry name" value="BC-like_N"/>
</dbReference>
<dbReference type="PANTHER" id="PTHR43778">
    <property type="entry name" value="PYRUVATE CARBOXYLASE"/>
    <property type="match status" value="1"/>
</dbReference>
<dbReference type="InterPro" id="IPR000089">
    <property type="entry name" value="Biotin_lipoyl"/>
</dbReference>
<dbReference type="Pfam" id="PF02436">
    <property type="entry name" value="PYC_OADA"/>
    <property type="match status" value="1"/>
</dbReference>
<dbReference type="Pfam" id="PF00289">
    <property type="entry name" value="Biotin_carb_N"/>
    <property type="match status" value="1"/>
</dbReference>
<evidence type="ECO:0000256" key="7">
    <source>
        <dbReference type="ARBA" id="ARBA00022741"/>
    </source>
</evidence>
<dbReference type="InterPro" id="IPR000891">
    <property type="entry name" value="PYR_CT"/>
</dbReference>
<dbReference type="NCBIfam" id="NF009554">
    <property type="entry name" value="PRK12999.1"/>
    <property type="match status" value="1"/>
</dbReference>
<dbReference type="Gene3D" id="3.30.470.20">
    <property type="entry name" value="ATP-grasp fold, B domain"/>
    <property type="match status" value="1"/>
</dbReference>
<keyword evidence="4" id="KW-0312">Gluconeogenesis</keyword>
<dbReference type="PROSITE" id="PS50991">
    <property type="entry name" value="PYR_CT"/>
    <property type="match status" value="1"/>
</dbReference>
<dbReference type="Pfam" id="PF02786">
    <property type="entry name" value="CPSase_L_D2"/>
    <property type="match status" value="1"/>
</dbReference>
<evidence type="ECO:0000256" key="5">
    <source>
        <dbReference type="ARBA" id="ARBA00022598"/>
    </source>
</evidence>
<evidence type="ECO:0000256" key="3">
    <source>
        <dbReference type="ARBA" id="ARBA00013057"/>
    </source>
</evidence>
<evidence type="ECO:0000259" key="12">
    <source>
        <dbReference type="PROSITE" id="PS50968"/>
    </source>
</evidence>
<dbReference type="Pfam" id="PF00364">
    <property type="entry name" value="Biotin_lipoyl"/>
    <property type="match status" value="1"/>
</dbReference>
<comment type="catalytic activity">
    <reaction evidence="11">
        <text>hydrogencarbonate + pyruvate + ATP = oxaloacetate + ADP + phosphate + H(+)</text>
        <dbReference type="Rhea" id="RHEA:20844"/>
        <dbReference type="ChEBI" id="CHEBI:15361"/>
        <dbReference type="ChEBI" id="CHEBI:15378"/>
        <dbReference type="ChEBI" id="CHEBI:16452"/>
        <dbReference type="ChEBI" id="CHEBI:17544"/>
        <dbReference type="ChEBI" id="CHEBI:30616"/>
        <dbReference type="ChEBI" id="CHEBI:43474"/>
        <dbReference type="ChEBI" id="CHEBI:456216"/>
        <dbReference type="EC" id="6.4.1.1"/>
    </reaction>
</comment>
<dbReference type="Pfam" id="PF00682">
    <property type="entry name" value="HMGL-like"/>
    <property type="match status" value="1"/>
</dbReference>
<name>A0ABT8KT86_9BACT</name>
<evidence type="ECO:0000256" key="4">
    <source>
        <dbReference type="ARBA" id="ARBA00022432"/>
    </source>
</evidence>
<keyword evidence="16" id="KW-0670">Pyruvate</keyword>
<proteinExistence type="predicted"/>
<dbReference type="PROSITE" id="PS00866">
    <property type="entry name" value="CPSASE_1"/>
    <property type="match status" value="1"/>
</dbReference>
<dbReference type="PROSITE" id="PS00188">
    <property type="entry name" value="BIOTIN"/>
    <property type="match status" value="1"/>
</dbReference>
<evidence type="ECO:0000256" key="10">
    <source>
        <dbReference type="ARBA" id="ARBA00023268"/>
    </source>
</evidence>
<dbReference type="SUPFAM" id="SSF51246">
    <property type="entry name" value="Rudiment single hybrid motif"/>
    <property type="match status" value="1"/>
</dbReference>
<dbReference type="PROSITE" id="PS00867">
    <property type="entry name" value="CPSASE_2"/>
    <property type="match status" value="1"/>
</dbReference>
<dbReference type="InterPro" id="IPR055268">
    <property type="entry name" value="PCB-like"/>
</dbReference>
<dbReference type="NCBIfam" id="TIGR01235">
    <property type="entry name" value="pyruv_carbox"/>
    <property type="match status" value="1"/>
</dbReference>
<evidence type="ECO:0000256" key="9">
    <source>
        <dbReference type="ARBA" id="ARBA00023267"/>
    </source>
</evidence>
<keyword evidence="17" id="KW-1185">Reference proteome</keyword>
<accession>A0ABT8KT86</accession>
<dbReference type="PROSITE" id="PS50968">
    <property type="entry name" value="BIOTINYL_LIPOYL"/>
    <property type="match status" value="1"/>
</dbReference>
<dbReference type="RefSeq" id="WP_346753416.1">
    <property type="nucleotide sequence ID" value="NZ_JAUJEA010000007.1"/>
</dbReference>
<dbReference type="Gene3D" id="3.20.20.70">
    <property type="entry name" value="Aldolase class I"/>
    <property type="match status" value="1"/>
</dbReference>
<dbReference type="InterPro" id="IPR011054">
    <property type="entry name" value="Rudment_hybrid_motif"/>
</dbReference>
<dbReference type="GO" id="GO:0004736">
    <property type="term" value="F:pyruvate carboxylase activity"/>
    <property type="evidence" value="ECO:0007669"/>
    <property type="project" value="UniProtKB-EC"/>
</dbReference>
<comment type="pathway">
    <text evidence="2">Carbohydrate biosynthesis; gluconeogenesis.</text>
</comment>
<reference evidence="16" key="1">
    <citation type="submission" date="2023-06" db="EMBL/GenBank/DDBJ databases">
        <title>Genomic of Parafulvivirga corallium.</title>
        <authorList>
            <person name="Wang G."/>
        </authorList>
    </citation>
    <scope>NUCLEOTIDE SEQUENCE</scope>
    <source>
        <strain evidence="16">BMA10</strain>
    </source>
</reference>
<keyword evidence="8 11" id="KW-0067">ATP-binding</keyword>
<gene>
    <name evidence="16" type="ORF">QQ008_18545</name>
</gene>
<dbReference type="InterPro" id="IPR005482">
    <property type="entry name" value="Biotin_COase_C"/>
</dbReference>
<dbReference type="PIRSF" id="PIRSF001594">
    <property type="entry name" value="Pyruv_carbox"/>
    <property type="match status" value="1"/>
</dbReference>
<comment type="caution">
    <text evidence="16">The sequence shown here is derived from an EMBL/GenBank/DDBJ whole genome shotgun (WGS) entry which is preliminary data.</text>
</comment>
<evidence type="ECO:0000256" key="1">
    <source>
        <dbReference type="ARBA" id="ARBA00001953"/>
    </source>
</evidence>
<dbReference type="InterPro" id="IPR001882">
    <property type="entry name" value="Biotin_BS"/>
</dbReference>
<dbReference type="PANTHER" id="PTHR43778:SF2">
    <property type="entry name" value="PYRUVATE CARBOXYLASE, MITOCHONDRIAL"/>
    <property type="match status" value="1"/>
</dbReference>
<dbReference type="InterPro" id="IPR003379">
    <property type="entry name" value="Carboxylase_cons_dom"/>
</dbReference>
<dbReference type="InterPro" id="IPR013785">
    <property type="entry name" value="Aldolase_TIM"/>
</dbReference>
<feature type="domain" description="Lipoyl-binding" evidence="12">
    <location>
        <begin position="1075"/>
        <end position="1150"/>
    </location>
</feature>
<dbReference type="CDD" id="cd06850">
    <property type="entry name" value="biotinyl_domain"/>
    <property type="match status" value="1"/>
</dbReference>
<keyword evidence="10" id="KW-0511">Multifunctional enzyme</keyword>
<dbReference type="SUPFAM" id="SSF89000">
    <property type="entry name" value="post-HMGL domain-like"/>
    <property type="match status" value="1"/>
</dbReference>
<feature type="domain" description="Pyruvate carboxyltransferase" evidence="15">
    <location>
        <begin position="539"/>
        <end position="808"/>
    </location>
</feature>
<evidence type="ECO:0000259" key="14">
    <source>
        <dbReference type="PROSITE" id="PS50979"/>
    </source>
</evidence>
<feature type="domain" description="ATP-grasp" evidence="13">
    <location>
        <begin position="124"/>
        <end position="325"/>
    </location>
</feature>
<dbReference type="SUPFAM" id="SSF51230">
    <property type="entry name" value="Single hybrid motif"/>
    <property type="match status" value="1"/>
</dbReference>
<feature type="domain" description="Biotin carboxylation" evidence="14">
    <location>
        <begin position="8"/>
        <end position="461"/>
    </location>
</feature>
<evidence type="ECO:0000313" key="16">
    <source>
        <dbReference type="EMBL" id="MDN5203393.1"/>
    </source>
</evidence>
<dbReference type="CDD" id="cd07937">
    <property type="entry name" value="DRE_TIM_PC_TC_5S"/>
    <property type="match status" value="1"/>
</dbReference>
<dbReference type="InterPro" id="IPR016185">
    <property type="entry name" value="PreATP-grasp_dom_sf"/>
</dbReference>
<evidence type="ECO:0000259" key="15">
    <source>
        <dbReference type="PROSITE" id="PS50991"/>
    </source>
</evidence>
<evidence type="ECO:0000313" key="17">
    <source>
        <dbReference type="Proteomes" id="UP001172082"/>
    </source>
</evidence>
<dbReference type="EC" id="6.4.1.1" evidence="3 11"/>
<keyword evidence="5 11" id="KW-0436">Ligase</keyword>
<dbReference type="SMART" id="SM00878">
    <property type="entry name" value="Biotin_carb_C"/>
    <property type="match status" value="1"/>
</dbReference>
<dbReference type="InterPro" id="IPR005930">
    <property type="entry name" value="Pyruv_COase"/>
</dbReference>
<dbReference type="SUPFAM" id="SSF51569">
    <property type="entry name" value="Aldolase"/>
    <property type="match status" value="1"/>
</dbReference>
<keyword evidence="6" id="KW-0479">Metal-binding</keyword>
<dbReference type="InterPro" id="IPR005479">
    <property type="entry name" value="CPAse_ATP-bd"/>
</dbReference>
<keyword evidence="9 11" id="KW-0092">Biotin</keyword>
<dbReference type="SUPFAM" id="SSF56059">
    <property type="entry name" value="Glutathione synthetase ATP-binding domain-like"/>
    <property type="match status" value="1"/>
</dbReference>
<dbReference type="InterPro" id="IPR011053">
    <property type="entry name" value="Single_hybrid_motif"/>
</dbReference>
<evidence type="ECO:0000256" key="2">
    <source>
        <dbReference type="ARBA" id="ARBA00004742"/>
    </source>
</evidence>
<dbReference type="InterPro" id="IPR011761">
    <property type="entry name" value="ATP-grasp"/>
</dbReference>
<dbReference type="NCBIfam" id="NF006761">
    <property type="entry name" value="PRK09282.1"/>
    <property type="match status" value="1"/>
</dbReference>
<comment type="cofactor">
    <cofactor evidence="1 11">
        <name>biotin</name>
        <dbReference type="ChEBI" id="CHEBI:57586"/>
    </cofactor>
</comment>
<organism evidence="16 17">
    <name type="scientific">Splendidivirga corallicola</name>
    <dbReference type="NCBI Taxonomy" id="3051826"/>
    <lineage>
        <taxon>Bacteria</taxon>
        <taxon>Pseudomonadati</taxon>
        <taxon>Bacteroidota</taxon>
        <taxon>Cytophagia</taxon>
        <taxon>Cytophagales</taxon>
        <taxon>Splendidivirgaceae</taxon>
        <taxon>Splendidivirga</taxon>
    </lineage>
</organism>
<sequence length="1150" mass="130397">MTQDPLKEINKILVANRGEIAIRVLRAASELRIRTVAMYTYEDRYSLHRYKADEAYQIGRDDDPLKPYLDIEEIIGLAKRHHIDAIHPGYGFLSENVNFARRCREEGIIFVGPEPEVMEQLGDKVAAKNIAIAAEVPIIEDSKEELTSFEIAQKEANRISYPVMVKAAAGGGGRGMRVVKSDQELKNAFEEARNEALNAFGDDTVFLEKFIQEPKHIEVQIMGDNYGHIVHLFERDCSVQRRFQKVVEIAPCPVLQQETKDKIYDYALRICKQVNYNNVGTVEFLVDRDENIYFIEVNPRIQVEHTITEEVTGVDIVRSQILIAKGTRLEDPRIFINSQEDIKCNGYAIQCRVTTEDPENGFKPDYGTIIAYRNAGGFGIRLDEGSSYPGVKISPFFDSMLVKISSSGRTLKGAAQRLNRTLREFRIRGVKTNIGFLENVLSNKTFYRGLATVSFIDNHPDLFEIPRRMDRGTKTLRYLANVIVNGNSDVKEMDPNRSFRLPKVPDFDKYSSYPEGTKDKLTKLGRDKFIDWLKDNPKIQYTDTTFRDAHQSLLATRVRTLDMLKVAEGFAKNHPQVFSMEVWGGATFDVAMRFLHEDPWRRLQRIREAVPNILLQMLLRGSNGVGYKAYPDNLIEKFIEASWENGIDVFRIFDSLNWLEAMKVSIRTVRERTEALAEAAISYTGDILDPNNKKYTLQYYLDLAKQIEDEGAHILAVKDMAGLLKPFAAQKLITELKKAIDIPIHLHTHDTSSIQSATYLKAIEAGVDVVDVALSAVSGLTSQPNFNSVVAYMENQPRNLEFDIHSLNEYSNYWEDVREFYYPFESGLKAGTAEVYEHEIPGGQYSNLRPQAIALGLEHKFEDIKRNYAIVNELFGNIVKVTPSSKVVGDMALFMTSNNLTAEDIESNGAALAFPESVVKFFKGDLGQPFGGFPKKLQEIILKGEKPFTDRPNAHLEPVNFHLEFETFQQKFDSSLTMLDFISYLLYPKVFEDFYNHKQLYGEVTHLPTLAFFYGMKNNEEIIVEIGQGKTIIIKMLFVSAPNEDGIRTVTFELNGQARRIEVRDNSYQSVKPAHKKAETESEIGAPLQGRLAKVLVNSGEQIKEGEPLFVIEAMKMETTISAPFDGEVKEVVLSEGEMVEQDDLVVALG</sequence>
<evidence type="ECO:0000256" key="8">
    <source>
        <dbReference type="ARBA" id="ARBA00022840"/>
    </source>
</evidence>
<dbReference type="InterPro" id="IPR011764">
    <property type="entry name" value="Biotin_carboxylation_dom"/>
</dbReference>
<keyword evidence="7 11" id="KW-0547">Nucleotide-binding</keyword>
<dbReference type="Proteomes" id="UP001172082">
    <property type="component" value="Unassembled WGS sequence"/>
</dbReference>
<evidence type="ECO:0000256" key="6">
    <source>
        <dbReference type="ARBA" id="ARBA00022723"/>
    </source>
</evidence>
<protein>
    <recommendedName>
        <fullName evidence="3 11">Pyruvate carboxylase</fullName>
        <ecNumber evidence="3 11">6.4.1.1</ecNumber>
    </recommendedName>
</protein>
<dbReference type="EMBL" id="JAUJEA010000007">
    <property type="protein sequence ID" value="MDN5203393.1"/>
    <property type="molecule type" value="Genomic_DNA"/>
</dbReference>
<dbReference type="SUPFAM" id="SSF52440">
    <property type="entry name" value="PreATP-grasp domain"/>
    <property type="match status" value="1"/>
</dbReference>
<dbReference type="PROSITE" id="PS50979">
    <property type="entry name" value="BC"/>
    <property type="match status" value="1"/>
</dbReference>
<comment type="function">
    <text evidence="11">Catalyzes a 2-step reaction, involving the ATP-dependent carboxylation of the covalently attached biotin in the first step and the transfer of the carboxyl group to pyruvate in the second.</text>
</comment>
<evidence type="ECO:0000259" key="13">
    <source>
        <dbReference type="PROSITE" id="PS50975"/>
    </source>
</evidence>
<dbReference type="PROSITE" id="PS50975">
    <property type="entry name" value="ATP_GRASP"/>
    <property type="match status" value="1"/>
</dbReference>
<evidence type="ECO:0000256" key="11">
    <source>
        <dbReference type="PIRNR" id="PIRNR001594"/>
    </source>
</evidence>